<name>A0ABY7JYC6_9ACTN</name>
<evidence type="ECO:0008006" key="3">
    <source>
        <dbReference type="Google" id="ProtNLM"/>
    </source>
</evidence>
<dbReference type="Gene3D" id="3.40.50.300">
    <property type="entry name" value="P-loop containing nucleotide triphosphate hydrolases"/>
    <property type="match status" value="1"/>
</dbReference>
<reference evidence="1" key="1">
    <citation type="submission" date="2022-05" db="EMBL/GenBank/DDBJ databases">
        <title>Jatrophihabitans sp. SB3-54 whole genome sequence.</title>
        <authorList>
            <person name="Suh M.K."/>
            <person name="Eom M.K."/>
            <person name="Kim J.S."/>
            <person name="Kim H.S."/>
            <person name="Do H.E."/>
            <person name="Shin Y.K."/>
            <person name="Lee J.-S."/>
        </authorList>
    </citation>
    <scope>NUCLEOTIDE SEQUENCE</scope>
    <source>
        <strain evidence="1">SB3-54</strain>
    </source>
</reference>
<dbReference type="InterPro" id="IPR027417">
    <property type="entry name" value="P-loop_NTPase"/>
</dbReference>
<dbReference type="Proteomes" id="UP001164693">
    <property type="component" value="Chromosome"/>
</dbReference>
<keyword evidence="2" id="KW-1185">Reference proteome</keyword>
<dbReference type="EMBL" id="CP097463">
    <property type="protein sequence ID" value="WAX57567.1"/>
    <property type="molecule type" value="Genomic_DNA"/>
</dbReference>
<evidence type="ECO:0000313" key="2">
    <source>
        <dbReference type="Proteomes" id="UP001164693"/>
    </source>
</evidence>
<dbReference type="SUPFAM" id="SSF52540">
    <property type="entry name" value="P-loop containing nucleoside triphosphate hydrolases"/>
    <property type="match status" value="1"/>
</dbReference>
<sequence>MTRAAPEGVIEAVARIAATRDGQTRWVGIDGCGGAGKSTLAASIAAAVPEAAVVHIDDFAGPRIAEWDWARFDAQLVQPLLAGRPAHYQRWDWDRDEGAEWHDVPPGAVVVVEGVSSTRREVHAPWALTVWVEASREVRLARALERDGEAMLARWLQQWMPSEDAYVARERPQQRVDLLVSGEG</sequence>
<accession>A0ABY7JYC6</accession>
<evidence type="ECO:0000313" key="1">
    <source>
        <dbReference type="EMBL" id="WAX57567.1"/>
    </source>
</evidence>
<proteinExistence type="predicted"/>
<gene>
    <name evidence="1" type="ORF">M6B22_02075</name>
</gene>
<protein>
    <recommendedName>
        <fullName evidence="3">Uridine kinase</fullName>
    </recommendedName>
</protein>
<organism evidence="1 2">
    <name type="scientific">Jatrophihabitans cynanchi</name>
    <dbReference type="NCBI Taxonomy" id="2944128"/>
    <lineage>
        <taxon>Bacteria</taxon>
        <taxon>Bacillati</taxon>
        <taxon>Actinomycetota</taxon>
        <taxon>Actinomycetes</taxon>
        <taxon>Jatrophihabitantales</taxon>
        <taxon>Jatrophihabitantaceae</taxon>
        <taxon>Jatrophihabitans</taxon>
    </lineage>
</organism>
<dbReference type="RefSeq" id="WP_269444111.1">
    <property type="nucleotide sequence ID" value="NZ_CP097463.1"/>
</dbReference>